<dbReference type="PRINTS" id="PR00725">
    <property type="entry name" value="DADACBPTASE1"/>
</dbReference>
<feature type="region of interest" description="Disordered" evidence="10">
    <location>
        <begin position="468"/>
        <end position="517"/>
    </location>
</feature>
<evidence type="ECO:0000256" key="10">
    <source>
        <dbReference type="SAM" id="MobiDB-lite"/>
    </source>
</evidence>
<proteinExistence type="inferred from homology"/>
<dbReference type="GO" id="GO:0006508">
    <property type="term" value="P:proteolysis"/>
    <property type="evidence" value="ECO:0007669"/>
    <property type="project" value="InterPro"/>
</dbReference>
<evidence type="ECO:0000256" key="3">
    <source>
        <dbReference type="ARBA" id="ARBA00022801"/>
    </source>
</evidence>
<feature type="binding site" evidence="8">
    <location>
        <position position="337"/>
    </location>
    <ligand>
        <name>substrate</name>
    </ligand>
</feature>
<accession>A0A947GH36</accession>
<comment type="caution">
    <text evidence="12">The sequence shown here is derived from an EMBL/GenBank/DDBJ whole genome shotgun (WGS) entry which is preliminary data.</text>
</comment>
<dbReference type="GO" id="GO:0009002">
    <property type="term" value="F:serine-type D-Ala-D-Ala carboxypeptidase activity"/>
    <property type="evidence" value="ECO:0007669"/>
    <property type="project" value="InterPro"/>
</dbReference>
<dbReference type="InterPro" id="IPR012338">
    <property type="entry name" value="Beta-lactam/transpept-like"/>
</dbReference>
<dbReference type="InterPro" id="IPR001967">
    <property type="entry name" value="Peptidase_S11_N"/>
</dbReference>
<evidence type="ECO:0000256" key="2">
    <source>
        <dbReference type="ARBA" id="ARBA00022729"/>
    </source>
</evidence>
<evidence type="ECO:0000313" key="12">
    <source>
        <dbReference type="EMBL" id="MBT9281933.1"/>
    </source>
</evidence>
<keyword evidence="6" id="KW-0961">Cell wall biogenesis/degradation</keyword>
<protein>
    <submittedName>
        <fullName evidence="12">Serine hydrolase</fullName>
    </submittedName>
</protein>
<feature type="compositionally biased region" description="Low complexity" evidence="10">
    <location>
        <begin position="38"/>
        <end position="50"/>
    </location>
</feature>
<evidence type="ECO:0000256" key="1">
    <source>
        <dbReference type="ARBA" id="ARBA00007164"/>
    </source>
</evidence>
<keyword evidence="3 12" id="KW-0378">Hydrolase</keyword>
<comment type="similarity">
    <text evidence="1 9">Belongs to the peptidase S11 family.</text>
</comment>
<feature type="compositionally biased region" description="Gly residues" evidence="10">
    <location>
        <begin position="80"/>
        <end position="91"/>
    </location>
</feature>
<dbReference type="GO" id="GO:0071555">
    <property type="term" value="P:cell wall organization"/>
    <property type="evidence" value="ECO:0007669"/>
    <property type="project" value="UniProtKB-KW"/>
</dbReference>
<organism evidence="12 13">
    <name type="scientific">Hydrogenibacillus schlegelii</name>
    <name type="common">Bacillus schlegelii</name>
    <dbReference type="NCBI Taxonomy" id="1484"/>
    <lineage>
        <taxon>Bacteria</taxon>
        <taxon>Bacillati</taxon>
        <taxon>Bacillota</taxon>
        <taxon>Bacilli</taxon>
        <taxon>Bacillales</taxon>
        <taxon>Bacillales Family X. Incertae Sedis</taxon>
        <taxon>Hydrogenibacillus</taxon>
    </lineage>
</organism>
<evidence type="ECO:0000313" key="13">
    <source>
        <dbReference type="Proteomes" id="UP000748108"/>
    </source>
</evidence>
<reference evidence="12" key="1">
    <citation type="journal article" date="2021" name="Microbiology">
        <title>Metagenomic Analysis of the Microbial Community in the Underground Coal Fire Area (Kemerovo Region, Russia) Revealed Predominance of Thermophilic Members of the Phyla Deinococcus-thermus, Aquificae, and Firmicutes.</title>
        <authorList>
            <person name="Kadnikov V."/>
            <person name="Mardanov A.V."/>
            <person name="Beletsky A.V."/>
            <person name="Karnachuk O.V."/>
            <person name="Ravin N.V."/>
        </authorList>
    </citation>
    <scope>NUCLEOTIDE SEQUENCE</scope>
    <source>
        <strain evidence="12">RBS10-49</strain>
    </source>
</reference>
<dbReference type="AlphaFoldDB" id="A0A947GH36"/>
<dbReference type="Proteomes" id="UP000748108">
    <property type="component" value="Unassembled WGS sequence"/>
</dbReference>
<feature type="active site" description="Acyl-ester intermediate" evidence="7">
    <location>
        <position position="175"/>
    </location>
</feature>
<dbReference type="GO" id="GO:0009252">
    <property type="term" value="P:peptidoglycan biosynthetic process"/>
    <property type="evidence" value="ECO:0007669"/>
    <property type="project" value="UniProtKB-KW"/>
</dbReference>
<dbReference type="PANTHER" id="PTHR21581">
    <property type="entry name" value="D-ALANYL-D-ALANINE CARBOXYPEPTIDASE"/>
    <property type="match status" value="1"/>
</dbReference>
<dbReference type="PANTHER" id="PTHR21581:SF33">
    <property type="entry name" value="D-ALANYL-D-ALANINE CARBOXYPEPTIDASE DACB"/>
    <property type="match status" value="1"/>
</dbReference>
<feature type="compositionally biased region" description="Low complexity" evidence="10">
    <location>
        <begin position="120"/>
        <end position="142"/>
    </location>
</feature>
<keyword evidence="5" id="KW-0573">Peptidoglycan synthesis</keyword>
<sequence>MPKHRYRTLRRLLAVGGVAVLGWGGVFAVGPSAPDGSPRAAPRLPAAWAAGTKPGEKAAAGETGHAETRLDPVPARGFSAAGGRGASGGLTGKKPAPGGVDGGPGETAGERPADGDDGEPGASAGGRPAEAPSAEASVSAARPPAVSAASAALIDVESGRLLYEKNAHERRKIASLTKIMTAILAIELGRLDDVVTVSPRAVGVEGSSIYLRQGERMTLRDLLYGLMLRSGNDAAVAIAEHIGGSVEGFVALMNEKAAWLGLQETHFENPHGLDAPEHYSSAHDLAVLSAYALKNPIFREIVSTVRWTAPLPDAEWDRLWINKNKLLRLYPGADGIKTGYTQASGRSLAASATRAGRTLAAVVLNDGDDWNDAMRLLDYGFTAFQQVELVHPEMPFFLKADGKAAVLYPRRRFVYPLRTEELPRVTSAIETVDRGPAAAGAVLVIWLNGEEIARIPLERIARSEAAGAERDESAAVRLPAPPSGSAPKEAASVASPPTESGADRLPSTKGGPADPTRLFLRRIAAPFYGREGESAWCTGSGAG</sequence>
<dbReference type="SUPFAM" id="SSF56601">
    <property type="entry name" value="beta-lactamase/transpeptidase-like"/>
    <property type="match status" value="1"/>
</dbReference>
<dbReference type="EMBL" id="JAHHQF010000046">
    <property type="protein sequence ID" value="MBT9281933.1"/>
    <property type="molecule type" value="Genomic_DNA"/>
</dbReference>
<feature type="active site" evidence="7">
    <location>
        <position position="230"/>
    </location>
</feature>
<evidence type="ECO:0000259" key="11">
    <source>
        <dbReference type="Pfam" id="PF00768"/>
    </source>
</evidence>
<evidence type="ECO:0000256" key="4">
    <source>
        <dbReference type="ARBA" id="ARBA00022960"/>
    </source>
</evidence>
<evidence type="ECO:0000256" key="9">
    <source>
        <dbReference type="RuleBase" id="RU004016"/>
    </source>
</evidence>
<name>A0A947GH36_HYDSH</name>
<evidence type="ECO:0000256" key="7">
    <source>
        <dbReference type="PIRSR" id="PIRSR618044-1"/>
    </source>
</evidence>
<gene>
    <name evidence="12" type="ORF">KM312_04655</name>
</gene>
<dbReference type="GO" id="GO:0008360">
    <property type="term" value="P:regulation of cell shape"/>
    <property type="evidence" value="ECO:0007669"/>
    <property type="project" value="UniProtKB-KW"/>
</dbReference>
<dbReference type="Pfam" id="PF00768">
    <property type="entry name" value="Peptidase_S11"/>
    <property type="match status" value="1"/>
</dbReference>
<evidence type="ECO:0000256" key="8">
    <source>
        <dbReference type="PIRSR" id="PIRSR618044-2"/>
    </source>
</evidence>
<feature type="domain" description="Peptidase S11 D-alanyl-D-alanine carboxypeptidase A N-terminal" evidence="11">
    <location>
        <begin position="140"/>
        <end position="366"/>
    </location>
</feature>
<feature type="active site" description="Proton acceptor" evidence="7">
    <location>
        <position position="178"/>
    </location>
</feature>
<dbReference type="InterPro" id="IPR018044">
    <property type="entry name" value="Peptidase_S11"/>
</dbReference>
<feature type="region of interest" description="Disordered" evidence="10">
    <location>
        <begin position="33"/>
        <end position="142"/>
    </location>
</feature>
<evidence type="ECO:0000256" key="6">
    <source>
        <dbReference type="ARBA" id="ARBA00023316"/>
    </source>
</evidence>
<keyword evidence="4" id="KW-0133">Cell shape</keyword>
<evidence type="ECO:0000256" key="5">
    <source>
        <dbReference type="ARBA" id="ARBA00022984"/>
    </source>
</evidence>
<keyword evidence="2" id="KW-0732">Signal</keyword>
<dbReference type="Gene3D" id="3.40.710.10">
    <property type="entry name" value="DD-peptidase/beta-lactamase superfamily"/>
    <property type="match status" value="1"/>
</dbReference>